<organism evidence="4 5">
    <name type="scientific">Fusarium austroafricanum</name>
    <dbReference type="NCBI Taxonomy" id="2364996"/>
    <lineage>
        <taxon>Eukaryota</taxon>
        <taxon>Fungi</taxon>
        <taxon>Dikarya</taxon>
        <taxon>Ascomycota</taxon>
        <taxon>Pezizomycotina</taxon>
        <taxon>Sordariomycetes</taxon>
        <taxon>Hypocreomycetidae</taxon>
        <taxon>Hypocreales</taxon>
        <taxon>Nectriaceae</taxon>
        <taxon>Fusarium</taxon>
        <taxon>Fusarium concolor species complex</taxon>
    </lineage>
</organism>
<feature type="chain" id="PRO_5034307937" description="Fungal N-terminal domain-containing protein" evidence="3">
    <location>
        <begin position="20"/>
        <end position="332"/>
    </location>
</feature>
<dbReference type="OrthoDB" id="5102518at2759"/>
<sequence length="332" mass="37493">MDPISAVAVLTSLVSFSSSALLLVQNFVRSDETIRRLDLEVTTLRQILQESHDTISNNDSLPSSITTCAHICQSHRMDQQFLHMSVAMAQILSENEGCGLSNDQDPAEKTAISSGGLNNARLAKHRQKLSFVSEVQDLISNDFTRSLFLVIRVANTDRLQTVPVRNKIDTGSAENFVSAELLEKHDIDPATIITIPEERREERKLQTIGGFTFTPTREVWLYWHKPDDMKQRQDLFVVVENDQFDLVIGTKQWEAEMKKSAFFTPRIHQSKEERRAQREAAEAAEAEAEALIKTQLEETERLGFRGRVDTNESLKGQKMRRAKGRLVGAARG</sequence>
<name>A0A8H4KEN3_9HYPO</name>
<feature type="signal peptide" evidence="3">
    <location>
        <begin position="1"/>
        <end position="19"/>
    </location>
</feature>
<comment type="caution">
    <text evidence="4">The sequence shown here is derived from an EMBL/GenBank/DDBJ whole genome shotgun (WGS) entry which is preliminary data.</text>
</comment>
<keyword evidence="1" id="KW-0175">Coiled coil</keyword>
<dbReference type="Proteomes" id="UP000605986">
    <property type="component" value="Unassembled WGS sequence"/>
</dbReference>
<dbReference type="EMBL" id="JAADJG010000309">
    <property type="protein sequence ID" value="KAF4449022.1"/>
    <property type="molecule type" value="Genomic_DNA"/>
</dbReference>
<keyword evidence="3" id="KW-0732">Signal</keyword>
<reference evidence="4" key="1">
    <citation type="submission" date="2020-01" db="EMBL/GenBank/DDBJ databases">
        <title>Identification and distribution of gene clusters putatively required for synthesis of sphingolipid metabolism inhibitors in phylogenetically diverse species of the filamentous fungus Fusarium.</title>
        <authorList>
            <person name="Kim H.-S."/>
            <person name="Busman M."/>
            <person name="Brown D.W."/>
            <person name="Divon H."/>
            <person name="Uhlig S."/>
            <person name="Proctor R.H."/>
        </authorList>
    </citation>
    <scope>NUCLEOTIDE SEQUENCE</scope>
    <source>
        <strain evidence="4">NRRL 53441</strain>
    </source>
</reference>
<protein>
    <recommendedName>
        <fullName evidence="6">Fungal N-terminal domain-containing protein</fullName>
    </recommendedName>
</protein>
<evidence type="ECO:0000313" key="5">
    <source>
        <dbReference type="Proteomes" id="UP000605986"/>
    </source>
</evidence>
<feature type="region of interest" description="Disordered" evidence="2">
    <location>
        <begin position="307"/>
        <end position="332"/>
    </location>
</feature>
<accession>A0A8H4KEN3</accession>
<dbReference type="CDD" id="cd00303">
    <property type="entry name" value="retropepsin_like"/>
    <property type="match status" value="1"/>
</dbReference>
<dbReference type="AlphaFoldDB" id="A0A8H4KEN3"/>
<feature type="coiled-coil region" evidence="1">
    <location>
        <begin position="267"/>
        <end position="298"/>
    </location>
</feature>
<keyword evidence="5" id="KW-1185">Reference proteome</keyword>
<gene>
    <name evidence="4" type="ORF">F53441_7672</name>
</gene>
<evidence type="ECO:0000256" key="1">
    <source>
        <dbReference type="SAM" id="Coils"/>
    </source>
</evidence>
<evidence type="ECO:0000256" key="2">
    <source>
        <dbReference type="SAM" id="MobiDB-lite"/>
    </source>
</evidence>
<evidence type="ECO:0000256" key="3">
    <source>
        <dbReference type="SAM" id="SignalP"/>
    </source>
</evidence>
<evidence type="ECO:0008006" key="6">
    <source>
        <dbReference type="Google" id="ProtNLM"/>
    </source>
</evidence>
<proteinExistence type="predicted"/>
<evidence type="ECO:0000313" key="4">
    <source>
        <dbReference type="EMBL" id="KAF4449022.1"/>
    </source>
</evidence>